<keyword evidence="6" id="KW-0472">Membrane</keyword>
<evidence type="ECO:0000256" key="7">
    <source>
        <dbReference type="ARBA" id="ARBA00023237"/>
    </source>
</evidence>
<evidence type="ECO:0000313" key="10">
    <source>
        <dbReference type="Proteomes" id="UP000002725"/>
    </source>
</evidence>
<dbReference type="PANTHER" id="PTHR30026:SF22">
    <property type="entry name" value="OUTER MEMBRANE EFFLUX PROTEIN"/>
    <property type="match status" value="1"/>
</dbReference>
<proteinExistence type="inferred from homology"/>
<keyword evidence="7" id="KW-0998">Cell outer membrane</keyword>
<accession>B4S6Z3</accession>
<keyword evidence="8" id="KW-0732">Signal</keyword>
<keyword evidence="4" id="KW-1134">Transmembrane beta strand</keyword>
<feature type="signal peptide" evidence="8">
    <location>
        <begin position="1"/>
        <end position="29"/>
    </location>
</feature>
<dbReference type="Gene3D" id="1.20.1600.10">
    <property type="entry name" value="Outer membrane efflux proteins (OEP)"/>
    <property type="match status" value="1"/>
</dbReference>
<dbReference type="InterPro" id="IPR051906">
    <property type="entry name" value="TolC-like"/>
</dbReference>
<dbReference type="InterPro" id="IPR003423">
    <property type="entry name" value="OMP_efflux"/>
</dbReference>
<evidence type="ECO:0000256" key="8">
    <source>
        <dbReference type="SAM" id="SignalP"/>
    </source>
</evidence>
<feature type="chain" id="PRO_5002822972" evidence="8">
    <location>
        <begin position="30"/>
        <end position="491"/>
    </location>
</feature>
<dbReference type="SUPFAM" id="SSF56954">
    <property type="entry name" value="Outer membrane efflux proteins (OEP)"/>
    <property type="match status" value="1"/>
</dbReference>
<protein>
    <submittedName>
        <fullName evidence="9">Type I secretion outer membrane protein, TolC family</fullName>
    </submittedName>
</protein>
<evidence type="ECO:0000256" key="3">
    <source>
        <dbReference type="ARBA" id="ARBA00022448"/>
    </source>
</evidence>
<dbReference type="RefSeq" id="WP_012505367.1">
    <property type="nucleotide sequence ID" value="NC_011059.1"/>
</dbReference>
<dbReference type="KEGG" id="paa:Paes_0784"/>
<evidence type="ECO:0000256" key="4">
    <source>
        <dbReference type="ARBA" id="ARBA00022452"/>
    </source>
</evidence>
<comment type="subcellular location">
    <subcellularLocation>
        <location evidence="1">Cell outer membrane</location>
    </subcellularLocation>
</comment>
<dbReference type="GO" id="GO:1990281">
    <property type="term" value="C:efflux pump complex"/>
    <property type="evidence" value="ECO:0007669"/>
    <property type="project" value="TreeGrafter"/>
</dbReference>
<reference evidence="9" key="1">
    <citation type="submission" date="2008-06" db="EMBL/GenBank/DDBJ databases">
        <title>Complete sequence of chromosome of Prosthecochloris aestuarii DSM 271.</title>
        <authorList>
            <consortium name="US DOE Joint Genome Institute"/>
            <person name="Lucas S."/>
            <person name="Copeland A."/>
            <person name="Lapidus A."/>
            <person name="Glavina del Rio T."/>
            <person name="Dalin E."/>
            <person name="Tice H."/>
            <person name="Bruce D."/>
            <person name="Goodwin L."/>
            <person name="Pitluck S."/>
            <person name="Schmutz J."/>
            <person name="Larimer F."/>
            <person name="Land M."/>
            <person name="Hauser L."/>
            <person name="Kyrpides N."/>
            <person name="Anderson I."/>
            <person name="Liu Z."/>
            <person name="Li T."/>
            <person name="Zhao F."/>
            <person name="Overmann J."/>
            <person name="Bryant D.A."/>
            <person name="Richardson P."/>
        </authorList>
    </citation>
    <scope>NUCLEOTIDE SEQUENCE [LARGE SCALE GENOMIC DNA]</scope>
    <source>
        <strain evidence="9">DSM 271</strain>
    </source>
</reference>
<evidence type="ECO:0000256" key="5">
    <source>
        <dbReference type="ARBA" id="ARBA00022692"/>
    </source>
</evidence>
<dbReference type="EMBL" id="CP001108">
    <property type="protein sequence ID" value="ACF45830.1"/>
    <property type="molecule type" value="Genomic_DNA"/>
</dbReference>
<organism evidence="9 10">
    <name type="scientific">Prosthecochloris aestuarii (strain DSM 271 / SK 413)</name>
    <dbReference type="NCBI Taxonomy" id="290512"/>
    <lineage>
        <taxon>Bacteria</taxon>
        <taxon>Pseudomonadati</taxon>
        <taxon>Chlorobiota</taxon>
        <taxon>Chlorobiia</taxon>
        <taxon>Chlorobiales</taxon>
        <taxon>Chlorobiaceae</taxon>
        <taxon>Prosthecochloris</taxon>
    </lineage>
</organism>
<dbReference type="InterPro" id="IPR010130">
    <property type="entry name" value="T1SS_OMP_TolC"/>
</dbReference>
<sequence>MKHSNYRKMAVGLLAVGLLWMGGPDSVQAQAPSDDALVSATADKAGAVLTVNQVVEKVINSNPEVQAKWHEFMAAYHEEAIPYGGYFPKLDVSAGIGREWVGGDDIDDDVYTRRGTRVQLTQMLFDGFYTCNQVCRLKYAGKARYFEFLDAMERVGLEGLRAYADVQRYQYLVLLAEQNYAYHTEIYDQIRNRVTGGVSTGVDMEQIEGRIALAQSNLITERANLHDVTARYQRIVGELPPDKLEEFEVPDAAVPATVDATLDDAFRKNPGFIASLMDIKSAEHAVKVQKSKFYPRFDLRAYHDWSWDKDGIDGYQREGVVEVVMNYNIFNGGSDAAAVRQYKQKLYRTMDLKEKACHDLRQTVEIAFNDRLTLKDQLEYLDQHRKRLDLVRVAYLDQFTIGRRTLLDLLDTENEYFQAQRAYMNGLFDKKIADARTLSGMGRLLNDMEVVRYDLPTMEDLDYKQPYVKRADFCEVEAPKGTTAGIDDVVQ</sequence>
<dbReference type="STRING" id="290512.Paes_0784"/>
<evidence type="ECO:0000256" key="2">
    <source>
        <dbReference type="ARBA" id="ARBA00007613"/>
    </source>
</evidence>
<dbReference type="HOGENOM" id="CLU_012817_0_0_10"/>
<dbReference type="GO" id="GO:0015562">
    <property type="term" value="F:efflux transmembrane transporter activity"/>
    <property type="evidence" value="ECO:0007669"/>
    <property type="project" value="InterPro"/>
</dbReference>
<dbReference type="AlphaFoldDB" id="B4S6Z3"/>
<evidence type="ECO:0000256" key="1">
    <source>
        <dbReference type="ARBA" id="ARBA00004442"/>
    </source>
</evidence>
<evidence type="ECO:0000256" key="6">
    <source>
        <dbReference type="ARBA" id="ARBA00023136"/>
    </source>
</evidence>
<dbReference type="Pfam" id="PF02321">
    <property type="entry name" value="OEP"/>
    <property type="match status" value="2"/>
</dbReference>
<keyword evidence="3" id="KW-0813">Transport</keyword>
<name>B4S6Z3_PROA2</name>
<comment type="similarity">
    <text evidence="2">Belongs to the outer membrane factor (OMF) (TC 1.B.17) family.</text>
</comment>
<keyword evidence="10" id="KW-1185">Reference proteome</keyword>
<dbReference type="Proteomes" id="UP000002725">
    <property type="component" value="Chromosome"/>
</dbReference>
<dbReference type="GO" id="GO:0015288">
    <property type="term" value="F:porin activity"/>
    <property type="evidence" value="ECO:0007669"/>
    <property type="project" value="TreeGrafter"/>
</dbReference>
<keyword evidence="5" id="KW-0812">Transmembrane</keyword>
<dbReference type="NCBIfam" id="TIGR01844">
    <property type="entry name" value="type_I_sec_TolC"/>
    <property type="match status" value="1"/>
</dbReference>
<dbReference type="eggNOG" id="COG1538">
    <property type="taxonomic scope" value="Bacteria"/>
</dbReference>
<dbReference type="GO" id="GO:0009279">
    <property type="term" value="C:cell outer membrane"/>
    <property type="evidence" value="ECO:0007669"/>
    <property type="project" value="UniProtKB-SubCell"/>
</dbReference>
<evidence type="ECO:0000313" key="9">
    <source>
        <dbReference type="EMBL" id="ACF45830.1"/>
    </source>
</evidence>
<gene>
    <name evidence="9" type="ordered locus">Paes_0784</name>
</gene>
<dbReference type="PANTHER" id="PTHR30026">
    <property type="entry name" value="OUTER MEMBRANE PROTEIN TOLC"/>
    <property type="match status" value="1"/>
</dbReference>